<evidence type="ECO:0000313" key="3">
    <source>
        <dbReference type="Proteomes" id="UP000828390"/>
    </source>
</evidence>
<organism evidence="1 3">
    <name type="scientific">Dreissena polymorpha</name>
    <name type="common">Zebra mussel</name>
    <name type="synonym">Mytilus polymorpha</name>
    <dbReference type="NCBI Taxonomy" id="45954"/>
    <lineage>
        <taxon>Eukaryota</taxon>
        <taxon>Metazoa</taxon>
        <taxon>Spiralia</taxon>
        <taxon>Lophotrochozoa</taxon>
        <taxon>Mollusca</taxon>
        <taxon>Bivalvia</taxon>
        <taxon>Autobranchia</taxon>
        <taxon>Heteroconchia</taxon>
        <taxon>Euheterodonta</taxon>
        <taxon>Imparidentia</taxon>
        <taxon>Neoheterodontei</taxon>
        <taxon>Myida</taxon>
        <taxon>Dreissenoidea</taxon>
        <taxon>Dreissenidae</taxon>
        <taxon>Dreissena</taxon>
    </lineage>
</organism>
<proteinExistence type="predicted"/>
<reference evidence="1" key="1">
    <citation type="journal article" date="2019" name="bioRxiv">
        <title>The Genome of the Zebra Mussel, Dreissena polymorpha: A Resource for Invasive Species Research.</title>
        <authorList>
            <person name="McCartney M.A."/>
            <person name="Auch B."/>
            <person name="Kono T."/>
            <person name="Mallez S."/>
            <person name="Zhang Y."/>
            <person name="Obille A."/>
            <person name="Becker A."/>
            <person name="Abrahante J.E."/>
            <person name="Garbe J."/>
            <person name="Badalamenti J.P."/>
            <person name="Herman A."/>
            <person name="Mangelson H."/>
            <person name="Liachko I."/>
            <person name="Sullivan S."/>
            <person name="Sone E.D."/>
            <person name="Koren S."/>
            <person name="Silverstein K.A.T."/>
            <person name="Beckman K.B."/>
            <person name="Gohl D.M."/>
        </authorList>
    </citation>
    <scope>NUCLEOTIDE SEQUENCE</scope>
    <source>
        <strain evidence="1">Duluth1</strain>
        <tissue evidence="1">Whole animal</tissue>
    </source>
</reference>
<reference evidence="1" key="2">
    <citation type="submission" date="2020-11" db="EMBL/GenBank/DDBJ databases">
        <authorList>
            <person name="McCartney M.A."/>
            <person name="Auch B."/>
            <person name="Kono T."/>
            <person name="Mallez S."/>
            <person name="Becker A."/>
            <person name="Gohl D.M."/>
            <person name="Silverstein K.A.T."/>
            <person name="Koren S."/>
            <person name="Bechman K.B."/>
            <person name="Herman A."/>
            <person name="Abrahante J.E."/>
            <person name="Garbe J."/>
        </authorList>
    </citation>
    <scope>NUCLEOTIDE SEQUENCE</scope>
    <source>
        <strain evidence="1">Duluth1</strain>
        <tissue evidence="1">Whole animal</tissue>
    </source>
</reference>
<gene>
    <name evidence="1" type="ORF">DPMN_002816</name>
    <name evidence="2" type="ORF">DPMN_002933</name>
</gene>
<protein>
    <submittedName>
        <fullName evidence="1">Uncharacterized protein</fullName>
    </submittedName>
</protein>
<accession>A0A9D4MKE6</accession>
<dbReference type="EMBL" id="JAIWYP010000001">
    <property type="protein sequence ID" value="KAH3878915.1"/>
    <property type="molecule type" value="Genomic_DNA"/>
</dbReference>
<dbReference type="AlphaFoldDB" id="A0A9D4MKE6"/>
<dbReference type="EMBL" id="JAIWYP010000001">
    <property type="protein sequence ID" value="KAH3879032.1"/>
    <property type="molecule type" value="Genomic_DNA"/>
</dbReference>
<evidence type="ECO:0000313" key="1">
    <source>
        <dbReference type="EMBL" id="KAH3878915.1"/>
    </source>
</evidence>
<keyword evidence="3" id="KW-1185">Reference proteome</keyword>
<evidence type="ECO:0000313" key="2">
    <source>
        <dbReference type="EMBL" id="KAH3879032.1"/>
    </source>
</evidence>
<sequence length="86" mass="9740">MRLRVNLRENGCKKDVISYDKEVRFCQVLHSFDDIAKMEVLPVPLIPCTTSRAAVDVSSRLDLISCKRRMHSGSGNKWGSACENWA</sequence>
<dbReference type="Proteomes" id="UP000828390">
    <property type="component" value="Unassembled WGS sequence"/>
</dbReference>
<name>A0A9D4MKE6_DREPO</name>
<comment type="caution">
    <text evidence="1">The sequence shown here is derived from an EMBL/GenBank/DDBJ whole genome shotgun (WGS) entry which is preliminary data.</text>
</comment>